<evidence type="ECO:0000313" key="3">
    <source>
        <dbReference type="Proteomes" id="UP000729402"/>
    </source>
</evidence>
<reference evidence="2" key="2">
    <citation type="submission" date="2021-02" db="EMBL/GenBank/DDBJ databases">
        <authorList>
            <person name="Kimball J.A."/>
            <person name="Haas M.W."/>
            <person name="Macchietto M."/>
            <person name="Kono T."/>
            <person name="Duquette J."/>
            <person name="Shao M."/>
        </authorList>
    </citation>
    <scope>NUCLEOTIDE SEQUENCE</scope>
    <source>
        <tissue evidence="2">Fresh leaf tissue</tissue>
    </source>
</reference>
<dbReference type="Proteomes" id="UP000729402">
    <property type="component" value="Unassembled WGS sequence"/>
</dbReference>
<gene>
    <name evidence="2" type="ORF">GUJ93_ZPchr0139g33507</name>
</gene>
<evidence type="ECO:0000313" key="2">
    <source>
        <dbReference type="EMBL" id="KAG8044314.1"/>
    </source>
</evidence>
<dbReference type="EMBL" id="JAAALK010000822">
    <property type="protein sequence ID" value="KAG8044314.1"/>
    <property type="molecule type" value="Genomic_DNA"/>
</dbReference>
<feature type="compositionally biased region" description="Polar residues" evidence="1">
    <location>
        <begin position="80"/>
        <end position="90"/>
    </location>
</feature>
<dbReference type="AlphaFoldDB" id="A0A8J5VGI1"/>
<accession>A0A8J5VGI1</accession>
<feature type="compositionally biased region" description="Polar residues" evidence="1">
    <location>
        <begin position="47"/>
        <end position="56"/>
    </location>
</feature>
<name>A0A8J5VGI1_ZIZPA</name>
<keyword evidence="3" id="KW-1185">Reference proteome</keyword>
<evidence type="ECO:0000256" key="1">
    <source>
        <dbReference type="SAM" id="MobiDB-lite"/>
    </source>
</evidence>
<feature type="region of interest" description="Disordered" evidence="1">
    <location>
        <begin position="47"/>
        <end position="103"/>
    </location>
</feature>
<comment type="caution">
    <text evidence="2">The sequence shown here is derived from an EMBL/GenBank/DDBJ whole genome shotgun (WGS) entry which is preliminary data.</text>
</comment>
<sequence>MKVVIVVPGRSGGYQGRHQAQALGLVLVREADRAKVVDLQEAICAKSQNHPRSSFDVSEPARRTAAAGAGYGPPLPSVPTRPQRSSQPPMKSTAAALYRSTAS</sequence>
<protein>
    <submittedName>
        <fullName evidence="2">Uncharacterized protein</fullName>
    </submittedName>
</protein>
<reference evidence="2" key="1">
    <citation type="journal article" date="2021" name="bioRxiv">
        <title>Whole Genome Assembly and Annotation of Northern Wild Rice, Zizania palustris L., Supports a Whole Genome Duplication in the Zizania Genus.</title>
        <authorList>
            <person name="Haas M."/>
            <person name="Kono T."/>
            <person name="Macchietto M."/>
            <person name="Millas R."/>
            <person name="McGilp L."/>
            <person name="Shao M."/>
            <person name="Duquette J."/>
            <person name="Hirsch C.N."/>
            <person name="Kimball J."/>
        </authorList>
    </citation>
    <scope>NUCLEOTIDE SEQUENCE</scope>
    <source>
        <tissue evidence="2">Fresh leaf tissue</tissue>
    </source>
</reference>
<organism evidence="2 3">
    <name type="scientific">Zizania palustris</name>
    <name type="common">Northern wild rice</name>
    <dbReference type="NCBI Taxonomy" id="103762"/>
    <lineage>
        <taxon>Eukaryota</taxon>
        <taxon>Viridiplantae</taxon>
        <taxon>Streptophyta</taxon>
        <taxon>Embryophyta</taxon>
        <taxon>Tracheophyta</taxon>
        <taxon>Spermatophyta</taxon>
        <taxon>Magnoliopsida</taxon>
        <taxon>Liliopsida</taxon>
        <taxon>Poales</taxon>
        <taxon>Poaceae</taxon>
        <taxon>BOP clade</taxon>
        <taxon>Oryzoideae</taxon>
        <taxon>Oryzeae</taxon>
        <taxon>Zizaniinae</taxon>
        <taxon>Zizania</taxon>
    </lineage>
</organism>
<proteinExistence type="predicted"/>